<dbReference type="SUPFAM" id="SSF47729">
    <property type="entry name" value="IHF-like DNA-binding proteins"/>
    <property type="match status" value="1"/>
</dbReference>
<dbReference type="InterPro" id="IPR010992">
    <property type="entry name" value="IHF-like_DNA-bd_dom_sf"/>
</dbReference>
<dbReference type="Proteomes" id="UP000195386">
    <property type="component" value="Unassembled WGS sequence"/>
</dbReference>
<dbReference type="RefSeq" id="WP_009121888.1">
    <property type="nucleotide sequence ID" value="NZ_CAMMFP010000018.1"/>
</dbReference>
<evidence type="ECO:0000256" key="1">
    <source>
        <dbReference type="ARBA" id="ARBA00023125"/>
    </source>
</evidence>
<dbReference type="AlphaFoldDB" id="A0A1Y3YWU5"/>
<dbReference type="GO" id="GO:0003677">
    <property type="term" value="F:DNA binding"/>
    <property type="evidence" value="ECO:0007669"/>
    <property type="project" value="UniProtKB-KW"/>
</dbReference>
<name>A0A1Y3YWU5_9BACE</name>
<keyword evidence="1 3" id="KW-0238">DNA-binding</keyword>
<proteinExistence type="predicted"/>
<dbReference type="NCBIfam" id="TIGR01201">
    <property type="entry name" value="HU_rel"/>
    <property type="match status" value="1"/>
</dbReference>
<dbReference type="EMBL" id="NFII01000018">
    <property type="protein sequence ID" value="OUN99819.1"/>
    <property type="molecule type" value="Genomic_DNA"/>
</dbReference>
<comment type="caution">
    <text evidence="3">The sequence shown here is derived from an EMBL/GenBank/DDBJ whole genome shotgun (WGS) entry which is preliminary data.</text>
</comment>
<evidence type="ECO:0000313" key="4">
    <source>
        <dbReference type="Proteomes" id="UP000195386"/>
    </source>
</evidence>
<gene>
    <name evidence="3" type="ORF">B5F97_15225</name>
</gene>
<feature type="domain" description="HU" evidence="2">
    <location>
        <begin position="4"/>
        <end position="110"/>
    </location>
</feature>
<dbReference type="InterPro" id="IPR041607">
    <property type="entry name" value="HU-HIG"/>
</dbReference>
<dbReference type="GeneID" id="61679209"/>
<evidence type="ECO:0000313" key="3">
    <source>
        <dbReference type="EMBL" id="OUN99819.1"/>
    </source>
</evidence>
<evidence type="ECO:0000259" key="2">
    <source>
        <dbReference type="Pfam" id="PF18291"/>
    </source>
</evidence>
<reference evidence="4" key="1">
    <citation type="submission" date="2017-04" db="EMBL/GenBank/DDBJ databases">
        <title>Function of individual gut microbiota members based on whole genome sequencing of pure cultures obtained from chicken caecum.</title>
        <authorList>
            <person name="Medvecky M."/>
            <person name="Cejkova D."/>
            <person name="Polansky O."/>
            <person name="Karasova D."/>
            <person name="Kubasova T."/>
            <person name="Cizek A."/>
            <person name="Rychlik I."/>
        </authorList>
    </citation>
    <scope>NUCLEOTIDE SEQUENCE [LARGE SCALE GENOMIC DNA]</scope>
    <source>
        <strain evidence="4">An43</strain>
    </source>
</reference>
<sequence>MFYKKSRAKVGGKYKWFPRACVNKHTVNTQDLGEAISRKCTVTPADVHAVIRSLPEVMSFFMENGNSVHLDGLGSFYYKLSCAGNGVDTPEEVSTEQVKAVRVQFIPERRKENGKYCRVLGERVELVKFGD</sequence>
<protein>
    <submittedName>
        <fullName evidence="3">DNA-binding protein</fullName>
    </submittedName>
</protein>
<organism evidence="3 4">
    <name type="scientific">Bacteroides clarus</name>
    <dbReference type="NCBI Taxonomy" id="626929"/>
    <lineage>
        <taxon>Bacteria</taxon>
        <taxon>Pseudomonadati</taxon>
        <taxon>Bacteroidota</taxon>
        <taxon>Bacteroidia</taxon>
        <taxon>Bacteroidales</taxon>
        <taxon>Bacteroidaceae</taxon>
        <taxon>Bacteroides</taxon>
    </lineage>
</organism>
<accession>A0A1Y3YWU5</accession>
<dbReference type="InterPro" id="IPR005902">
    <property type="entry name" value="HU_DNA-bd_put"/>
</dbReference>
<dbReference type="Gene3D" id="4.10.520.10">
    <property type="entry name" value="IHF-like DNA-binding proteins"/>
    <property type="match status" value="1"/>
</dbReference>
<dbReference type="Pfam" id="PF18291">
    <property type="entry name" value="HU-HIG"/>
    <property type="match status" value="1"/>
</dbReference>